<reference evidence="1" key="1">
    <citation type="submission" date="2018-01" db="EMBL/GenBank/DDBJ databases">
        <authorList>
            <person name="Mao J.F."/>
        </authorList>
    </citation>
    <scope>NUCLEOTIDE SEQUENCE</scope>
    <source>
        <strain evidence="1">Huo1</strain>
        <tissue evidence="1">Leaf</tissue>
    </source>
</reference>
<proteinExistence type="predicted"/>
<dbReference type="EMBL" id="PNBA02000013">
    <property type="protein sequence ID" value="KAG6403241.1"/>
    <property type="molecule type" value="Genomic_DNA"/>
</dbReference>
<comment type="caution">
    <text evidence="1">The sequence shown here is derived from an EMBL/GenBank/DDBJ whole genome shotgun (WGS) entry which is preliminary data.</text>
</comment>
<accession>A0A8X8ZFQ9</accession>
<evidence type="ECO:0000313" key="2">
    <source>
        <dbReference type="Proteomes" id="UP000298416"/>
    </source>
</evidence>
<gene>
    <name evidence="1" type="ORF">SASPL_135458</name>
</gene>
<protein>
    <submittedName>
        <fullName evidence="1">Uncharacterized protein</fullName>
    </submittedName>
</protein>
<reference evidence="1" key="2">
    <citation type="submission" date="2020-08" db="EMBL/GenBank/DDBJ databases">
        <title>Plant Genome Project.</title>
        <authorList>
            <person name="Zhang R.-G."/>
        </authorList>
    </citation>
    <scope>NUCLEOTIDE SEQUENCE</scope>
    <source>
        <strain evidence="1">Huo1</strain>
        <tissue evidence="1">Leaf</tissue>
    </source>
</reference>
<name>A0A8X8ZFQ9_SALSN</name>
<keyword evidence="2" id="KW-1185">Reference proteome</keyword>
<dbReference type="AlphaFoldDB" id="A0A8X8ZFQ9"/>
<sequence length="276" mass="31809">MERRNTYISKEVVAEEYLEGLIKQSLVLPISQKIDGKTKSCRLQCMVRDFCVRQAGQEKFILSVMDYFSNPILRRLFLPQVLKNHPRISVAWYDLHLKDSTHSSCTTSIICIPQRGCRPKGHVENSSSLRVFHVLRRNDHSYWELGQVFELIYLTYLASNIPDSIVPPAIAKIQNLQTLIIYRSDVRLPAEIWSLRHLIAFSFCPLPLPEEGATLPPENLQTLSMATNFVCSERMVKVTPNTIKLGICYSEEKLSVGYYLDNLIHLLRLEKLRLEC</sequence>
<evidence type="ECO:0000313" key="1">
    <source>
        <dbReference type="EMBL" id="KAG6403241.1"/>
    </source>
</evidence>
<dbReference type="Proteomes" id="UP000298416">
    <property type="component" value="Unassembled WGS sequence"/>
</dbReference>
<organism evidence="1">
    <name type="scientific">Salvia splendens</name>
    <name type="common">Scarlet sage</name>
    <dbReference type="NCBI Taxonomy" id="180675"/>
    <lineage>
        <taxon>Eukaryota</taxon>
        <taxon>Viridiplantae</taxon>
        <taxon>Streptophyta</taxon>
        <taxon>Embryophyta</taxon>
        <taxon>Tracheophyta</taxon>
        <taxon>Spermatophyta</taxon>
        <taxon>Magnoliopsida</taxon>
        <taxon>eudicotyledons</taxon>
        <taxon>Gunneridae</taxon>
        <taxon>Pentapetalae</taxon>
        <taxon>asterids</taxon>
        <taxon>lamiids</taxon>
        <taxon>Lamiales</taxon>
        <taxon>Lamiaceae</taxon>
        <taxon>Nepetoideae</taxon>
        <taxon>Mentheae</taxon>
        <taxon>Salviinae</taxon>
        <taxon>Salvia</taxon>
        <taxon>Salvia subgen. Calosphace</taxon>
        <taxon>core Calosphace</taxon>
    </lineage>
</organism>